<evidence type="ECO:0000313" key="4">
    <source>
        <dbReference type="Proteomes" id="UP000006727"/>
    </source>
</evidence>
<dbReference type="InterPro" id="IPR036291">
    <property type="entry name" value="NAD(P)-bd_dom_sf"/>
</dbReference>
<dbReference type="AlphaFoldDB" id="A0A7I4A2S0"/>
<name>A0A7I4A2S0_PHYPA</name>
<sequence length="253" mass="27644">MAKAACQAAFITGAAGGIGMGALAVALASRGVQVTILDLKVAQGEETVRLVEEQHEKIFYKPRSPSAIFIRCNVTKSDELAAAFSRHQEMFGRLDVCINNAGIGEGKPFFNSEDWRRVIDFNLVALIDGTAKAIQAMKEKGGFILILGYGASLGPVPYMPVYAATKGWWVVRVCYTVRGNTAHLMDSPRDNLGFVKMERVLAAAFYLLDDESMSGECIRIPVNKPTQIWPYVETKAKYTTLFKGGTVFTGAFE</sequence>
<evidence type="ECO:0000256" key="1">
    <source>
        <dbReference type="ARBA" id="ARBA00006484"/>
    </source>
</evidence>
<protein>
    <submittedName>
        <fullName evidence="3">Uncharacterized protein</fullName>
    </submittedName>
</protein>
<accession>A0A7I4A2S0</accession>
<dbReference type="Gene3D" id="3.40.50.720">
    <property type="entry name" value="NAD(P)-binding Rossmann-like Domain"/>
    <property type="match status" value="1"/>
</dbReference>
<dbReference type="PANTHER" id="PTHR44229:SF4">
    <property type="entry name" value="15-HYDROXYPROSTAGLANDIN DEHYDROGENASE [NAD(+)]"/>
    <property type="match status" value="1"/>
</dbReference>
<keyword evidence="2" id="KW-0560">Oxidoreductase</keyword>
<dbReference type="InParanoid" id="A0A7I4A2S0"/>
<dbReference type="Proteomes" id="UP000006727">
    <property type="component" value="Chromosome 10"/>
</dbReference>
<dbReference type="InterPro" id="IPR002347">
    <property type="entry name" value="SDR_fam"/>
</dbReference>
<dbReference type="GO" id="GO:0005737">
    <property type="term" value="C:cytoplasm"/>
    <property type="evidence" value="ECO:0000318"/>
    <property type="project" value="GO_Central"/>
</dbReference>
<dbReference type="PRINTS" id="PR00081">
    <property type="entry name" value="GDHRDH"/>
</dbReference>
<dbReference type="SUPFAM" id="SSF51735">
    <property type="entry name" value="NAD(P)-binding Rossmann-fold domains"/>
    <property type="match status" value="1"/>
</dbReference>
<dbReference type="EnsemblPlants" id="Pp3c10_6440V3.2">
    <property type="protein sequence ID" value="Pp3c10_6440V3.2"/>
    <property type="gene ID" value="Pp3c10_6440"/>
</dbReference>
<reference evidence="3 4" key="2">
    <citation type="journal article" date="2018" name="Plant J.">
        <title>The Physcomitrella patens chromosome-scale assembly reveals moss genome structure and evolution.</title>
        <authorList>
            <person name="Lang D."/>
            <person name="Ullrich K.K."/>
            <person name="Murat F."/>
            <person name="Fuchs J."/>
            <person name="Jenkins J."/>
            <person name="Haas F.B."/>
            <person name="Piednoel M."/>
            <person name="Gundlach H."/>
            <person name="Van Bel M."/>
            <person name="Meyberg R."/>
            <person name="Vives C."/>
            <person name="Morata J."/>
            <person name="Symeonidi A."/>
            <person name="Hiss M."/>
            <person name="Muchero W."/>
            <person name="Kamisugi Y."/>
            <person name="Saleh O."/>
            <person name="Blanc G."/>
            <person name="Decker E.L."/>
            <person name="van Gessel N."/>
            <person name="Grimwood J."/>
            <person name="Hayes R.D."/>
            <person name="Graham S.W."/>
            <person name="Gunter L.E."/>
            <person name="McDaniel S.F."/>
            <person name="Hoernstein S.N.W."/>
            <person name="Larsson A."/>
            <person name="Li F.W."/>
            <person name="Perroud P.F."/>
            <person name="Phillips J."/>
            <person name="Ranjan P."/>
            <person name="Rokshar D.S."/>
            <person name="Rothfels C.J."/>
            <person name="Schneider L."/>
            <person name="Shu S."/>
            <person name="Stevenson D.W."/>
            <person name="Thummler F."/>
            <person name="Tillich M."/>
            <person name="Villarreal Aguilar J.C."/>
            <person name="Widiez T."/>
            <person name="Wong G.K."/>
            <person name="Wymore A."/>
            <person name="Zhang Y."/>
            <person name="Zimmer A.D."/>
            <person name="Quatrano R.S."/>
            <person name="Mayer K.F.X."/>
            <person name="Goodstein D."/>
            <person name="Casacuberta J.M."/>
            <person name="Vandepoele K."/>
            <person name="Reski R."/>
            <person name="Cuming A.C."/>
            <person name="Tuskan G.A."/>
            <person name="Maumus F."/>
            <person name="Salse J."/>
            <person name="Schmutz J."/>
            <person name="Rensing S.A."/>
        </authorList>
    </citation>
    <scope>NUCLEOTIDE SEQUENCE [LARGE SCALE GENOMIC DNA]</scope>
    <source>
        <strain evidence="3 4">cv. Gransden 2004</strain>
    </source>
</reference>
<reference evidence="3 4" key="1">
    <citation type="journal article" date="2008" name="Science">
        <title>The Physcomitrella genome reveals evolutionary insights into the conquest of land by plants.</title>
        <authorList>
            <person name="Rensing S."/>
            <person name="Lang D."/>
            <person name="Zimmer A."/>
            <person name="Terry A."/>
            <person name="Salamov A."/>
            <person name="Shapiro H."/>
            <person name="Nishiyama T."/>
            <person name="Perroud P.-F."/>
            <person name="Lindquist E."/>
            <person name="Kamisugi Y."/>
            <person name="Tanahashi T."/>
            <person name="Sakakibara K."/>
            <person name="Fujita T."/>
            <person name="Oishi K."/>
            <person name="Shin-I T."/>
            <person name="Kuroki Y."/>
            <person name="Toyoda A."/>
            <person name="Suzuki Y."/>
            <person name="Hashimoto A."/>
            <person name="Yamaguchi K."/>
            <person name="Sugano A."/>
            <person name="Kohara Y."/>
            <person name="Fujiyama A."/>
            <person name="Anterola A."/>
            <person name="Aoki S."/>
            <person name="Ashton N."/>
            <person name="Barbazuk W.B."/>
            <person name="Barker E."/>
            <person name="Bennetzen J."/>
            <person name="Bezanilla M."/>
            <person name="Blankenship R."/>
            <person name="Cho S.H."/>
            <person name="Dutcher S."/>
            <person name="Estelle M."/>
            <person name="Fawcett J.A."/>
            <person name="Gundlach H."/>
            <person name="Hanada K."/>
            <person name="Heyl A."/>
            <person name="Hicks K.A."/>
            <person name="Hugh J."/>
            <person name="Lohr M."/>
            <person name="Mayer K."/>
            <person name="Melkozernov A."/>
            <person name="Murata T."/>
            <person name="Nelson D."/>
            <person name="Pils B."/>
            <person name="Prigge M."/>
            <person name="Reiss B."/>
            <person name="Renner T."/>
            <person name="Rombauts S."/>
            <person name="Rushton P."/>
            <person name="Sanderfoot A."/>
            <person name="Schween G."/>
            <person name="Shiu S.-H."/>
            <person name="Stueber K."/>
            <person name="Theodoulou F.L."/>
            <person name="Tu H."/>
            <person name="Van de Peer Y."/>
            <person name="Verrier P.J."/>
            <person name="Waters E."/>
            <person name="Wood A."/>
            <person name="Yang L."/>
            <person name="Cove D."/>
            <person name="Cuming A."/>
            <person name="Hasebe M."/>
            <person name="Lucas S."/>
            <person name="Mishler D.B."/>
            <person name="Reski R."/>
            <person name="Grigoriev I."/>
            <person name="Quatrano R.S."/>
            <person name="Boore J.L."/>
        </authorList>
    </citation>
    <scope>NUCLEOTIDE SEQUENCE [LARGE SCALE GENOMIC DNA]</scope>
    <source>
        <strain evidence="3 4">cv. Gransden 2004</strain>
    </source>
</reference>
<keyword evidence="4" id="KW-1185">Reference proteome</keyword>
<dbReference type="Pfam" id="PF00106">
    <property type="entry name" value="adh_short"/>
    <property type="match status" value="1"/>
</dbReference>
<evidence type="ECO:0000313" key="3">
    <source>
        <dbReference type="EnsemblPlants" id="Pp3c10_6440V3.2"/>
    </source>
</evidence>
<dbReference type="PANTHER" id="PTHR44229">
    <property type="entry name" value="15-HYDROXYPROSTAGLANDIN DEHYDROGENASE [NAD(+)]"/>
    <property type="match status" value="1"/>
</dbReference>
<comment type="similarity">
    <text evidence="1">Belongs to the short-chain dehydrogenases/reductases (SDR) family.</text>
</comment>
<dbReference type="GO" id="GO:0016616">
    <property type="term" value="F:oxidoreductase activity, acting on the CH-OH group of donors, NAD or NADP as acceptor"/>
    <property type="evidence" value="ECO:0000318"/>
    <property type="project" value="GO_Central"/>
</dbReference>
<organism evidence="3 4">
    <name type="scientific">Physcomitrium patens</name>
    <name type="common">Spreading-leaved earth moss</name>
    <name type="synonym">Physcomitrella patens</name>
    <dbReference type="NCBI Taxonomy" id="3218"/>
    <lineage>
        <taxon>Eukaryota</taxon>
        <taxon>Viridiplantae</taxon>
        <taxon>Streptophyta</taxon>
        <taxon>Embryophyta</taxon>
        <taxon>Bryophyta</taxon>
        <taxon>Bryophytina</taxon>
        <taxon>Bryopsida</taxon>
        <taxon>Funariidae</taxon>
        <taxon>Funariales</taxon>
        <taxon>Funariaceae</taxon>
        <taxon>Physcomitrium</taxon>
    </lineage>
</organism>
<dbReference type="Gramene" id="Pp3c10_6440V3.2">
    <property type="protein sequence ID" value="Pp3c10_6440V3.2"/>
    <property type="gene ID" value="Pp3c10_6440"/>
</dbReference>
<dbReference type="EMBL" id="ABEU02000010">
    <property type="status" value="NOT_ANNOTATED_CDS"/>
    <property type="molecule type" value="Genomic_DNA"/>
</dbReference>
<proteinExistence type="inferred from homology"/>
<evidence type="ECO:0000256" key="2">
    <source>
        <dbReference type="ARBA" id="ARBA00023002"/>
    </source>
</evidence>
<reference evidence="3" key="3">
    <citation type="submission" date="2020-12" db="UniProtKB">
        <authorList>
            <consortium name="EnsemblPlants"/>
        </authorList>
    </citation>
    <scope>IDENTIFICATION</scope>
</reference>